<accession>A0A0F9CQN5</accession>
<reference evidence="1" key="1">
    <citation type="journal article" date="2015" name="Nature">
        <title>Complex archaea that bridge the gap between prokaryotes and eukaryotes.</title>
        <authorList>
            <person name="Spang A."/>
            <person name="Saw J.H."/>
            <person name="Jorgensen S.L."/>
            <person name="Zaremba-Niedzwiedzka K."/>
            <person name="Martijn J."/>
            <person name="Lind A.E."/>
            <person name="van Eijk R."/>
            <person name="Schleper C."/>
            <person name="Guy L."/>
            <person name="Ettema T.J."/>
        </authorList>
    </citation>
    <scope>NUCLEOTIDE SEQUENCE</scope>
</reference>
<evidence type="ECO:0000313" key="1">
    <source>
        <dbReference type="EMBL" id="KKK98896.1"/>
    </source>
</evidence>
<protein>
    <submittedName>
        <fullName evidence="1">Uncharacterized protein</fullName>
    </submittedName>
</protein>
<gene>
    <name evidence="1" type="ORF">LCGC14_2638200</name>
</gene>
<dbReference type="EMBL" id="LAZR01045428">
    <property type="protein sequence ID" value="KKK98896.1"/>
    <property type="molecule type" value="Genomic_DNA"/>
</dbReference>
<sequence length="147" mass="15450">MAFPETWGPYFLASIQRRGSSAQSELQIASMIDPTSLEINPGARPVNLVPNAAGGGVYSQEPEEMGEVTFDIISTVELDSTSAAGLIQQFVGVSGTSDPNAYDTSEPLATDTSWPASLIPSSISNCRRLNAFTKYSGSLTEGASLPS</sequence>
<dbReference type="AlphaFoldDB" id="A0A0F9CQN5"/>
<feature type="non-terminal residue" evidence="1">
    <location>
        <position position="147"/>
    </location>
</feature>
<comment type="caution">
    <text evidence="1">The sequence shown here is derived from an EMBL/GenBank/DDBJ whole genome shotgun (WGS) entry which is preliminary data.</text>
</comment>
<organism evidence="1">
    <name type="scientific">marine sediment metagenome</name>
    <dbReference type="NCBI Taxonomy" id="412755"/>
    <lineage>
        <taxon>unclassified sequences</taxon>
        <taxon>metagenomes</taxon>
        <taxon>ecological metagenomes</taxon>
    </lineage>
</organism>
<proteinExistence type="predicted"/>
<name>A0A0F9CQN5_9ZZZZ</name>